<dbReference type="Proteomes" id="UP000014480">
    <property type="component" value="Unassembled WGS sequence"/>
</dbReference>
<gene>
    <name evidence="1" type="ORF">Cob_v007733</name>
</gene>
<evidence type="ECO:0000313" key="1">
    <source>
        <dbReference type="EMBL" id="TDZ19508.1"/>
    </source>
</evidence>
<proteinExistence type="predicted"/>
<accession>A0A484FNP6</accession>
<reference evidence="2" key="1">
    <citation type="journal article" date="2013" name="New Phytol.">
        <title>Comparative genomic and transcriptomic analyses reveal the hemibiotrophic stage shift of Colletotrichum fungi.</title>
        <authorList>
            <person name="Gan P."/>
            <person name="Ikeda K."/>
            <person name="Irieda H."/>
            <person name="Narusaka M."/>
            <person name="O'Connell R.J."/>
            <person name="Narusaka Y."/>
            <person name="Takano Y."/>
            <person name="Kubo Y."/>
            <person name="Shirasu K."/>
        </authorList>
    </citation>
    <scope>NUCLEOTIDE SEQUENCE [LARGE SCALE GENOMIC DNA]</scope>
    <source>
        <strain evidence="2">104-T / ATCC 96160 / CBS 514.97 / LARS 414 / MAFF 240422</strain>
    </source>
</reference>
<evidence type="ECO:0000313" key="2">
    <source>
        <dbReference type="Proteomes" id="UP000014480"/>
    </source>
</evidence>
<sequence>MARHSPVCCSPRRRRLEHLHAISVYIANVAYHFQGASASTLDTCIVFDLWLATRVIVTTPKRNTVDRDRIQSRQGDSRRQFAGLIQMILLEARYHGSALQKCNGSGSETGSGMRKRCEV</sequence>
<keyword evidence="2" id="KW-1185">Reference proteome</keyword>
<name>A0A484FNP6_COLOR</name>
<dbReference type="AlphaFoldDB" id="A0A484FNP6"/>
<comment type="caution">
    <text evidence="1">The sequence shown here is derived from an EMBL/GenBank/DDBJ whole genome shotgun (WGS) entry which is preliminary data.</text>
</comment>
<protein>
    <submittedName>
        <fullName evidence="1">Uncharacterized protein</fullName>
    </submittedName>
</protein>
<reference evidence="2" key="2">
    <citation type="journal article" date="2019" name="Mol. Plant Microbe Interact.">
        <title>Genome sequence resources for four phytopathogenic fungi from the Colletotrichum orbiculare species complex.</title>
        <authorList>
            <person name="Gan P."/>
            <person name="Tsushima A."/>
            <person name="Narusaka M."/>
            <person name="Narusaka Y."/>
            <person name="Takano Y."/>
            <person name="Kubo Y."/>
            <person name="Shirasu K."/>
        </authorList>
    </citation>
    <scope>GENOME REANNOTATION</scope>
    <source>
        <strain evidence="2">104-T / ATCC 96160 / CBS 514.97 / LARS 414 / MAFF 240422</strain>
    </source>
</reference>
<dbReference type="EMBL" id="AMCV02000020">
    <property type="protein sequence ID" value="TDZ19508.1"/>
    <property type="molecule type" value="Genomic_DNA"/>
</dbReference>
<organism evidence="1 2">
    <name type="scientific">Colletotrichum orbiculare (strain 104-T / ATCC 96160 / CBS 514.97 / LARS 414 / MAFF 240422)</name>
    <name type="common">Cucumber anthracnose fungus</name>
    <name type="synonym">Colletotrichum lagenarium</name>
    <dbReference type="NCBI Taxonomy" id="1213857"/>
    <lineage>
        <taxon>Eukaryota</taxon>
        <taxon>Fungi</taxon>
        <taxon>Dikarya</taxon>
        <taxon>Ascomycota</taxon>
        <taxon>Pezizomycotina</taxon>
        <taxon>Sordariomycetes</taxon>
        <taxon>Hypocreomycetidae</taxon>
        <taxon>Glomerellales</taxon>
        <taxon>Glomerellaceae</taxon>
        <taxon>Colletotrichum</taxon>
        <taxon>Colletotrichum orbiculare species complex</taxon>
    </lineage>
</organism>